<dbReference type="AlphaFoldDB" id="A0A409VK61"/>
<feature type="region of interest" description="Disordered" evidence="1">
    <location>
        <begin position="182"/>
        <end position="216"/>
    </location>
</feature>
<evidence type="ECO:0000313" key="3">
    <source>
        <dbReference type="EMBL" id="PPQ66661.1"/>
    </source>
</evidence>
<accession>A0A409VK61</accession>
<dbReference type="SMART" id="SM00355">
    <property type="entry name" value="ZnF_C2H2"/>
    <property type="match status" value="3"/>
</dbReference>
<feature type="region of interest" description="Disordered" evidence="1">
    <location>
        <begin position="309"/>
        <end position="331"/>
    </location>
</feature>
<organism evidence="3 4">
    <name type="scientific">Gymnopilus dilepis</name>
    <dbReference type="NCBI Taxonomy" id="231916"/>
    <lineage>
        <taxon>Eukaryota</taxon>
        <taxon>Fungi</taxon>
        <taxon>Dikarya</taxon>
        <taxon>Basidiomycota</taxon>
        <taxon>Agaricomycotina</taxon>
        <taxon>Agaricomycetes</taxon>
        <taxon>Agaricomycetidae</taxon>
        <taxon>Agaricales</taxon>
        <taxon>Agaricineae</taxon>
        <taxon>Hymenogastraceae</taxon>
        <taxon>Gymnopilus</taxon>
    </lineage>
</organism>
<feature type="domain" description="C2H2-type" evidence="2">
    <location>
        <begin position="104"/>
        <end position="129"/>
    </location>
</feature>
<dbReference type="Proteomes" id="UP000284706">
    <property type="component" value="Unassembled WGS sequence"/>
</dbReference>
<feature type="compositionally biased region" description="Polar residues" evidence="1">
    <location>
        <begin position="309"/>
        <end position="325"/>
    </location>
</feature>
<dbReference type="STRING" id="231916.A0A409VK61"/>
<name>A0A409VK61_9AGAR</name>
<dbReference type="EMBL" id="NHYE01005625">
    <property type="protein sequence ID" value="PPQ66661.1"/>
    <property type="molecule type" value="Genomic_DNA"/>
</dbReference>
<reference evidence="3 4" key="1">
    <citation type="journal article" date="2018" name="Evol. Lett.">
        <title>Horizontal gene cluster transfer increased hallucinogenic mushroom diversity.</title>
        <authorList>
            <person name="Reynolds H.T."/>
            <person name="Vijayakumar V."/>
            <person name="Gluck-Thaler E."/>
            <person name="Korotkin H.B."/>
            <person name="Matheny P.B."/>
            <person name="Slot J.C."/>
        </authorList>
    </citation>
    <scope>NUCLEOTIDE SEQUENCE [LARGE SCALE GENOMIC DNA]</scope>
    <source>
        <strain evidence="3 4">SRW20</strain>
    </source>
</reference>
<feature type="domain" description="C2H2-type" evidence="2">
    <location>
        <begin position="68"/>
        <end position="97"/>
    </location>
</feature>
<evidence type="ECO:0000313" key="4">
    <source>
        <dbReference type="Proteomes" id="UP000284706"/>
    </source>
</evidence>
<comment type="caution">
    <text evidence="3">The sequence shown here is derived from an EMBL/GenBank/DDBJ whole genome shotgun (WGS) entry which is preliminary data.</text>
</comment>
<proteinExistence type="predicted"/>
<sequence>MPVSEVKLAPNKVIQHARDIIKPGGWQCEWNNGKTSVCKLALTSWNAYLKHVLYHCQEECSPSKSPTFTCHLPRCNISSGGTLSSFQDLTRHVEQSHLGRGSQLQCPVKDCNLSFARHGMLESHFIETHHNLLNQTIQLPSELLHPSWLPFFPPPVNLPPLPAQVLPGTALIPPVLGSWKGPPHTPLLQPQASQLGSPKRKKQIPDASRDMEQEDEPREFFFEDLPKQLDKLQGNYTMDVEQDCLLRSVGPPVDIARPQPILDPNIFGYQMPAKSILYDAFVGLHLAEWASAADEEQEDSQATVTTVQHHLTTRQGIQPGSSSRVPSKVDN</sequence>
<dbReference type="OrthoDB" id="2576496at2759"/>
<keyword evidence="4" id="KW-1185">Reference proteome</keyword>
<dbReference type="InterPro" id="IPR013087">
    <property type="entry name" value="Znf_C2H2_type"/>
</dbReference>
<feature type="domain" description="C2H2-type" evidence="2">
    <location>
        <begin position="26"/>
        <end position="55"/>
    </location>
</feature>
<protein>
    <recommendedName>
        <fullName evidence="2">C2H2-type domain-containing protein</fullName>
    </recommendedName>
</protein>
<gene>
    <name evidence="3" type="ORF">CVT26_009415</name>
</gene>
<evidence type="ECO:0000256" key="1">
    <source>
        <dbReference type="SAM" id="MobiDB-lite"/>
    </source>
</evidence>
<dbReference type="InParanoid" id="A0A409VK61"/>
<evidence type="ECO:0000259" key="2">
    <source>
        <dbReference type="SMART" id="SM00355"/>
    </source>
</evidence>